<evidence type="ECO:0000256" key="4">
    <source>
        <dbReference type="ARBA" id="ARBA00037670"/>
    </source>
</evidence>
<dbReference type="RefSeq" id="WP_105747378.1">
    <property type="nucleotide sequence ID" value="NZ_PVLQ01000012.1"/>
</dbReference>
<dbReference type="GO" id="GO:0000455">
    <property type="term" value="P:enzyme-directed rRNA pseudouridine synthesis"/>
    <property type="evidence" value="ECO:0007669"/>
    <property type="project" value="TreeGrafter"/>
</dbReference>
<comment type="catalytic activity">
    <reaction evidence="3">
        <text>uridine(65) in tRNA = pseudouridine(65) in tRNA</text>
        <dbReference type="Rhea" id="RHEA:42536"/>
        <dbReference type="Rhea" id="RHEA-COMP:10103"/>
        <dbReference type="Rhea" id="RHEA-COMP:10104"/>
        <dbReference type="ChEBI" id="CHEBI:65314"/>
        <dbReference type="ChEBI" id="CHEBI:65315"/>
        <dbReference type="EC" id="5.4.99.26"/>
    </reaction>
</comment>
<evidence type="ECO:0000256" key="2">
    <source>
        <dbReference type="ARBA" id="ARBA00023235"/>
    </source>
</evidence>
<keyword evidence="2" id="KW-0413">Isomerase</keyword>
<dbReference type="GO" id="GO:0003723">
    <property type="term" value="F:RNA binding"/>
    <property type="evidence" value="ECO:0007669"/>
    <property type="project" value="InterPro"/>
</dbReference>
<dbReference type="Pfam" id="PF00849">
    <property type="entry name" value="PseudoU_synth_2"/>
    <property type="match status" value="1"/>
</dbReference>
<evidence type="ECO:0000256" key="5">
    <source>
        <dbReference type="ARBA" id="ARBA00038943"/>
    </source>
</evidence>
<dbReference type="GO" id="GO:0160149">
    <property type="term" value="F:tRNA pseudouridine(65) synthase activity"/>
    <property type="evidence" value="ECO:0007669"/>
    <property type="project" value="UniProtKB-EC"/>
</dbReference>
<dbReference type="InterPro" id="IPR006145">
    <property type="entry name" value="PsdUridine_synth_RsuA/RluA"/>
</dbReference>
<dbReference type="PANTHER" id="PTHR21600">
    <property type="entry name" value="MITOCHONDRIAL RNA PSEUDOURIDINE SYNTHASE"/>
    <property type="match status" value="1"/>
</dbReference>
<sequence length="251" mass="27885">MLTILYRDDYLVSVAKPPGLLVHRTGLDAGETRFALQLLRDQIGRPVWPVHRLDKGTSGVLLFALDAATARALGQAFERGEAMRKSYRAVVRGWPPESGVIDHPLRRMPDDMRTEREEIQHALTHYRTLEHYELPLAQGQFASTRCALVELQPVTGRRHQLRRHMKHIAHPIIGDATHGKGPLNRALAELLGLQRLWLHAGRLELAHPVTGQLLVIEAGLGEEWARWALVAGAWPDSGQAAAGDARPSANP</sequence>
<dbReference type="PANTHER" id="PTHR21600:SF56">
    <property type="entry name" value="TRNA PSEUDOURIDINE SYNTHASE C"/>
    <property type="match status" value="1"/>
</dbReference>
<dbReference type="Gene3D" id="3.30.2350.10">
    <property type="entry name" value="Pseudouridine synthase"/>
    <property type="match status" value="1"/>
</dbReference>
<comment type="caution">
    <text evidence="11">The sequence shown here is derived from an EMBL/GenBank/DDBJ whole genome shotgun (WGS) entry which is preliminary data.</text>
</comment>
<keyword evidence="12" id="KW-1185">Reference proteome</keyword>
<evidence type="ECO:0000256" key="1">
    <source>
        <dbReference type="ARBA" id="ARBA00022694"/>
    </source>
</evidence>
<proteinExistence type="predicted"/>
<reference evidence="11 12" key="1">
    <citation type="submission" date="2018-03" db="EMBL/GenBank/DDBJ databases">
        <title>Comparative genomics illustrates the genes involved in a hyperalkaliphilic mechanisms of Serpentinomonas isolated from highly-alkaline calcium-rich serpentinized springs.</title>
        <authorList>
            <person name="Suzuki S."/>
            <person name="Ishii S."/>
            <person name="Walworth N."/>
            <person name="Bird L."/>
            <person name="Kuenen J.G."/>
            <person name="Nealson K.H."/>
        </authorList>
    </citation>
    <scope>NUCLEOTIDE SEQUENCE [LARGE SCALE GENOMIC DNA]</scope>
    <source>
        <strain evidence="11 12">P1</strain>
    </source>
</reference>
<dbReference type="AlphaFoldDB" id="A0A2S9K7X9"/>
<gene>
    <name evidence="11" type="ORF">C6P64_04475</name>
</gene>
<name>A0A2S9K7X9_9BURK</name>
<dbReference type="PROSITE" id="PS01129">
    <property type="entry name" value="PSI_RLU"/>
    <property type="match status" value="1"/>
</dbReference>
<evidence type="ECO:0000256" key="3">
    <source>
        <dbReference type="ARBA" id="ARBA00036607"/>
    </source>
</evidence>
<comment type="function">
    <text evidence="4">Responsible for synthesis of pseudouridine from uracil-65 in transfer RNAs.</text>
</comment>
<feature type="domain" description="Pseudouridine synthase RsuA/RluA-like" evidence="10">
    <location>
        <begin position="11"/>
        <end position="167"/>
    </location>
</feature>
<protein>
    <recommendedName>
        <fullName evidence="6">tRNA pseudouridine synthase C</fullName>
        <ecNumber evidence="5">5.4.99.26</ecNumber>
    </recommendedName>
    <alternativeName>
        <fullName evidence="8">tRNA pseudouridine(65) synthase</fullName>
    </alternativeName>
    <alternativeName>
        <fullName evidence="9">tRNA pseudouridylate synthase C</fullName>
    </alternativeName>
    <alternativeName>
        <fullName evidence="7">tRNA-uridine isomerase C</fullName>
    </alternativeName>
</protein>
<dbReference type="EC" id="5.4.99.26" evidence="5"/>
<evidence type="ECO:0000256" key="8">
    <source>
        <dbReference type="ARBA" id="ARBA00041975"/>
    </source>
</evidence>
<evidence type="ECO:0000313" key="11">
    <source>
        <dbReference type="EMBL" id="PRD66538.1"/>
    </source>
</evidence>
<dbReference type="InterPro" id="IPR050188">
    <property type="entry name" value="RluA_PseudoU_synthase"/>
</dbReference>
<dbReference type="EMBL" id="PVLQ01000012">
    <property type="protein sequence ID" value="PRD66538.1"/>
    <property type="molecule type" value="Genomic_DNA"/>
</dbReference>
<dbReference type="InterPro" id="IPR006224">
    <property type="entry name" value="PsdUridine_synth_RluA-like_CS"/>
</dbReference>
<dbReference type="InterPro" id="IPR020103">
    <property type="entry name" value="PsdUridine_synth_cat_dom_sf"/>
</dbReference>
<dbReference type="OrthoDB" id="9785808at2"/>
<evidence type="ECO:0000313" key="12">
    <source>
        <dbReference type="Proteomes" id="UP000238589"/>
    </source>
</evidence>
<evidence type="ECO:0000256" key="9">
    <source>
        <dbReference type="ARBA" id="ARBA00043049"/>
    </source>
</evidence>
<organism evidence="11 12">
    <name type="scientific">Malikia granosa</name>
    <dbReference type="NCBI Taxonomy" id="263067"/>
    <lineage>
        <taxon>Bacteria</taxon>
        <taxon>Pseudomonadati</taxon>
        <taxon>Pseudomonadota</taxon>
        <taxon>Betaproteobacteria</taxon>
        <taxon>Burkholderiales</taxon>
        <taxon>Comamonadaceae</taxon>
        <taxon>Malikia</taxon>
    </lineage>
</organism>
<dbReference type="GO" id="GO:0008033">
    <property type="term" value="P:tRNA processing"/>
    <property type="evidence" value="ECO:0007669"/>
    <property type="project" value="UniProtKB-KW"/>
</dbReference>
<evidence type="ECO:0000256" key="7">
    <source>
        <dbReference type="ARBA" id="ARBA00041803"/>
    </source>
</evidence>
<keyword evidence="1" id="KW-0819">tRNA processing</keyword>
<dbReference type="SUPFAM" id="SSF55120">
    <property type="entry name" value="Pseudouridine synthase"/>
    <property type="match status" value="1"/>
</dbReference>
<evidence type="ECO:0000256" key="6">
    <source>
        <dbReference type="ARBA" id="ARBA00040675"/>
    </source>
</evidence>
<dbReference type="Proteomes" id="UP000238589">
    <property type="component" value="Unassembled WGS sequence"/>
</dbReference>
<accession>A0A2S9K7X9</accession>
<evidence type="ECO:0000259" key="10">
    <source>
        <dbReference type="Pfam" id="PF00849"/>
    </source>
</evidence>